<dbReference type="EMBL" id="HBUE01183341">
    <property type="protein sequence ID" value="CAG6521557.1"/>
    <property type="molecule type" value="Transcribed_RNA"/>
</dbReference>
<dbReference type="AlphaFoldDB" id="A0A8D8E3Q2"/>
<evidence type="ECO:0000313" key="2">
    <source>
        <dbReference type="EMBL" id="CAG6521557.1"/>
    </source>
</evidence>
<keyword evidence="1" id="KW-0472">Membrane</keyword>
<name>A0A8D8E3Q2_CULPI</name>
<proteinExistence type="predicted"/>
<accession>A0A8D8E3Q2</accession>
<keyword evidence="1" id="KW-1133">Transmembrane helix</keyword>
<reference evidence="2" key="1">
    <citation type="submission" date="2021-05" db="EMBL/GenBank/DDBJ databases">
        <authorList>
            <person name="Alioto T."/>
            <person name="Alioto T."/>
            <person name="Gomez Garrido J."/>
        </authorList>
    </citation>
    <scope>NUCLEOTIDE SEQUENCE</scope>
</reference>
<feature type="transmembrane region" description="Helical" evidence="1">
    <location>
        <begin position="63"/>
        <end position="84"/>
    </location>
</feature>
<protein>
    <submittedName>
        <fullName evidence="2">(northern house mosquito) hypothetical protein</fullName>
    </submittedName>
</protein>
<dbReference type="EMBL" id="HBUE01289008">
    <property type="protein sequence ID" value="CAG6573155.1"/>
    <property type="molecule type" value="Transcribed_RNA"/>
</dbReference>
<sequence>MMCGTAETALGFPTKSAVILVNPAVQSTTVGAWKCAPYPRMKSATNTPLITTSNCSLFNATNLGSFTICLAVSIILIIITGSVFRMFGGFSRNSLVILLV</sequence>
<keyword evidence="1" id="KW-0812">Transmembrane</keyword>
<evidence type="ECO:0000256" key="1">
    <source>
        <dbReference type="SAM" id="Phobius"/>
    </source>
</evidence>
<organism evidence="2">
    <name type="scientific">Culex pipiens</name>
    <name type="common">House mosquito</name>
    <dbReference type="NCBI Taxonomy" id="7175"/>
    <lineage>
        <taxon>Eukaryota</taxon>
        <taxon>Metazoa</taxon>
        <taxon>Ecdysozoa</taxon>
        <taxon>Arthropoda</taxon>
        <taxon>Hexapoda</taxon>
        <taxon>Insecta</taxon>
        <taxon>Pterygota</taxon>
        <taxon>Neoptera</taxon>
        <taxon>Endopterygota</taxon>
        <taxon>Diptera</taxon>
        <taxon>Nematocera</taxon>
        <taxon>Culicoidea</taxon>
        <taxon>Culicidae</taxon>
        <taxon>Culicinae</taxon>
        <taxon>Culicini</taxon>
        <taxon>Culex</taxon>
        <taxon>Culex</taxon>
    </lineage>
</organism>